<dbReference type="InterPro" id="IPR012677">
    <property type="entry name" value="Nucleotide-bd_a/b_plait_sf"/>
</dbReference>
<dbReference type="InterPro" id="IPR000504">
    <property type="entry name" value="RRM_dom"/>
</dbReference>
<dbReference type="Pfam" id="PF00076">
    <property type="entry name" value="RRM_1"/>
    <property type="match status" value="1"/>
</dbReference>
<dbReference type="PROSITE" id="PS50102">
    <property type="entry name" value="RRM"/>
    <property type="match status" value="1"/>
</dbReference>
<protein>
    <recommendedName>
        <fullName evidence="3">RRM domain-containing protein</fullName>
    </recommendedName>
</protein>
<sequence>MNNFYDGYGVNWVKHHRPMKHEVERGQRSKLQSNSTRDCQTIFVGNVNFTADADELEKHFSGCGLINRVVIPVYPDSNWPKGYAFVEFAHRSSAEAALALPDSIFQGRILRLSMKRTEQLATAGWKAETTRQSSNFISKEEKVETPRRNSKFIFKQEKKKIIVEEPIKKKKDEETSMLSEKVVVEEPMKKTEEIETSMSALFEHPISLTDAERLLEGAVFEPVVVERRDDGKLFVQFSLANMYSLGTLFFHRYERFISRMQILQIVRRSVMNDLRELEMCPEKPLVEDVPIILAISANESLRCFASQLRNGGLK</sequence>
<dbReference type="EnsemblMetazoa" id="SMAR005205-RA">
    <property type="protein sequence ID" value="SMAR005205-PA"/>
    <property type="gene ID" value="SMAR005205"/>
</dbReference>
<dbReference type="PANTHER" id="PTHR23236:SF12">
    <property type="entry name" value="EUKARYOTIC INITIATION FACTOR 4B-RELATED"/>
    <property type="match status" value="1"/>
</dbReference>
<dbReference type="HOGENOM" id="CLU_886582_0_0_1"/>
<dbReference type="SMART" id="SM00360">
    <property type="entry name" value="RRM"/>
    <property type="match status" value="1"/>
</dbReference>
<dbReference type="eggNOG" id="KOG4209">
    <property type="taxonomic scope" value="Eukaryota"/>
</dbReference>
<dbReference type="GO" id="GO:0008143">
    <property type="term" value="F:poly(A) binding"/>
    <property type="evidence" value="ECO:0007669"/>
    <property type="project" value="TreeGrafter"/>
</dbReference>
<dbReference type="Proteomes" id="UP000014500">
    <property type="component" value="Unassembled WGS sequence"/>
</dbReference>
<dbReference type="SUPFAM" id="SSF54928">
    <property type="entry name" value="RNA-binding domain, RBD"/>
    <property type="match status" value="1"/>
</dbReference>
<evidence type="ECO:0000313" key="5">
    <source>
        <dbReference type="Proteomes" id="UP000014500"/>
    </source>
</evidence>
<dbReference type="PANTHER" id="PTHR23236">
    <property type="entry name" value="EUKARYOTIC TRANSLATION INITIATION FACTOR 4B/4H"/>
    <property type="match status" value="1"/>
</dbReference>
<evidence type="ECO:0000259" key="3">
    <source>
        <dbReference type="PROSITE" id="PS50102"/>
    </source>
</evidence>
<reference evidence="5" key="1">
    <citation type="submission" date="2011-05" db="EMBL/GenBank/DDBJ databases">
        <authorList>
            <person name="Richards S.R."/>
            <person name="Qu J."/>
            <person name="Jiang H."/>
            <person name="Jhangiani S.N."/>
            <person name="Agravi P."/>
            <person name="Goodspeed R."/>
            <person name="Gross S."/>
            <person name="Mandapat C."/>
            <person name="Jackson L."/>
            <person name="Mathew T."/>
            <person name="Pu L."/>
            <person name="Thornton R."/>
            <person name="Saada N."/>
            <person name="Wilczek-Boney K.B."/>
            <person name="Lee S."/>
            <person name="Kovar C."/>
            <person name="Wu Y."/>
            <person name="Scherer S.E."/>
            <person name="Worley K.C."/>
            <person name="Muzny D.M."/>
            <person name="Gibbs R."/>
        </authorList>
    </citation>
    <scope>NUCLEOTIDE SEQUENCE</scope>
    <source>
        <strain evidence="5">Brora</strain>
    </source>
</reference>
<keyword evidence="1 2" id="KW-0694">RNA-binding</keyword>
<evidence type="ECO:0000313" key="4">
    <source>
        <dbReference type="EnsemblMetazoa" id="SMAR005205-PA"/>
    </source>
</evidence>
<dbReference type="Gene3D" id="3.30.70.330">
    <property type="match status" value="1"/>
</dbReference>
<dbReference type="InterPro" id="IPR035979">
    <property type="entry name" value="RBD_domain_sf"/>
</dbReference>
<dbReference type="EMBL" id="JH431585">
    <property type="status" value="NOT_ANNOTATED_CDS"/>
    <property type="molecule type" value="Genomic_DNA"/>
</dbReference>
<proteinExistence type="predicted"/>
<dbReference type="STRING" id="126957.T1IVK5"/>
<organism evidence="4 5">
    <name type="scientific">Strigamia maritima</name>
    <name type="common">European centipede</name>
    <name type="synonym">Geophilus maritimus</name>
    <dbReference type="NCBI Taxonomy" id="126957"/>
    <lineage>
        <taxon>Eukaryota</taxon>
        <taxon>Metazoa</taxon>
        <taxon>Ecdysozoa</taxon>
        <taxon>Arthropoda</taxon>
        <taxon>Myriapoda</taxon>
        <taxon>Chilopoda</taxon>
        <taxon>Pleurostigmophora</taxon>
        <taxon>Geophilomorpha</taxon>
        <taxon>Linotaeniidae</taxon>
        <taxon>Strigamia</taxon>
    </lineage>
</organism>
<feature type="domain" description="RRM" evidence="3">
    <location>
        <begin position="40"/>
        <end position="117"/>
    </location>
</feature>
<keyword evidence="5" id="KW-1185">Reference proteome</keyword>
<accession>T1IVK5</accession>
<evidence type="ECO:0000256" key="1">
    <source>
        <dbReference type="ARBA" id="ARBA00022884"/>
    </source>
</evidence>
<name>T1IVK5_STRMM</name>
<dbReference type="AlphaFoldDB" id="T1IVK5"/>
<evidence type="ECO:0000256" key="2">
    <source>
        <dbReference type="PROSITE-ProRule" id="PRU00176"/>
    </source>
</evidence>
<reference evidence="4" key="2">
    <citation type="submission" date="2015-02" db="UniProtKB">
        <authorList>
            <consortium name="EnsemblMetazoa"/>
        </authorList>
    </citation>
    <scope>IDENTIFICATION</scope>
</reference>